<dbReference type="GO" id="GO:0046872">
    <property type="term" value="F:metal ion binding"/>
    <property type="evidence" value="ECO:0007669"/>
    <property type="project" value="InterPro"/>
</dbReference>
<organism evidence="2 3">
    <name type="scientific">Clostridium thailandense</name>
    <dbReference type="NCBI Taxonomy" id="2794346"/>
    <lineage>
        <taxon>Bacteria</taxon>
        <taxon>Bacillati</taxon>
        <taxon>Bacillota</taxon>
        <taxon>Clostridia</taxon>
        <taxon>Eubacteriales</taxon>
        <taxon>Clostridiaceae</taxon>
        <taxon>Clostridium</taxon>
    </lineage>
</organism>
<dbReference type="NCBIfam" id="TIGR02481">
    <property type="entry name" value="hemeryth_dom"/>
    <property type="match status" value="1"/>
</dbReference>
<dbReference type="EMBL" id="JAEEGC010000167">
    <property type="protein sequence ID" value="MBV7276279.1"/>
    <property type="molecule type" value="Genomic_DNA"/>
</dbReference>
<evidence type="ECO:0000313" key="2">
    <source>
        <dbReference type="EMBL" id="MBV7276279.1"/>
    </source>
</evidence>
<dbReference type="PANTHER" id="PTHR37164:SF1">
    <property type="entry name" value="BACTERIOHEMERYTHRIN"/>
    <property type="match status" value="1"/>
</dbReference>
<keyword evidence="3" id="KW-1185">Reference proteome</keyword>
<reference evidence="2" key="1">
    <citation type="submission" date="2020-12" db="EMBL/GenBank/DDBJ databases">
        <title>Clostridium thailandense sp. nov., a novel acetogenic bacterium isolated from peat land soil in Thailand.</title>
        <authorList>
            <person name="Chaikitkaew S."/>
            <person name="Birkeland N.K."/>
        </authorList>
    </citation>
    <scope>NUCLEOTIDE SEQUENCE</scope>
    <source>
        <strain evidence="2">PL3</strain>
    </source>
</reference>
<evidence type="ECO:0000259" key="1">
    <source>
        <dbReference type="Pfam" id="PF01814"/>
    </source>
</evidence>
<protein>
    <submittedName>
        <fullName evidence="2">Hemerythrin family protein</fullName>
    </submittedName>
</protein>
<accession>A0A949TNV0</accession>
<dbReference type="RefSeq" id="WP_218323321.1">
    <property type="nucleotide sequence ID" value="NZ_JAEEGC010000167.1"/>
</dbReference>
<sequence>MMQLFSDRLLLNIDKIDNQHKMIFEVIGKFQDACSEGRSIEIIRELIDALKTHTKDNFKQEEEYMTKYNYPEYDKHKESHNIFMRKINLLDNTITGNHISLAKLVEINEFFSEGFVTHISEVDGKLGEFLKDKL</sequence>
<gene>
    <name evidence="2" type="ORF">I6U48_25685</name>
</gene>
<dbReference type="InterPro" id="IPR012312">
    <property type="entry name" value="Hemerythrin-like"/>
</dbReference>
<dbReference type="NCBIfam" id="NF033749">
    <property type="entry name" value="bact_hemeryth"/>
    <property type="match status" value="1"/>
</dbReference>
<name>A0A949TNV0_9CLOT</name>
<proteinExistence type="predicted"/>
<dbReference type="InterPro" id="IPR050669">
    <property type="entry name" value="Hemerythrin"/>
</dbReference>
<dbReference type="InterPro" id="IPR012827">
    <property type="entry name" value="Hemerythrin_metal-bd"/>
</dbReference>
<dbReference type="Proteomes" id="UP000694308">
    <property type="component" value="Unassembled WGS sequence"/>
</dbReference>
<dbReference type="CDD" id="cd12107">
    <property type="entry name" value="Hemerythrin"/>
    <property type="match status" value="1"/>
</dbReference>
<dbReference type="Pfam" id="PF01814">
    <property type="entry name" value="Hemerythrin"/>
    <property type="match status" value="1"/>
</dbReference>
<dbReference type="AlphaFoldDB" id="A0A949TNV0"/>
<dbReference type="PANTHER" id="PTHR37164">
    <property type="entry name" value="BACTERIOHEMERYTHRIN"/>
    <property type="match status" value="1"/>
</dbReference>
<evidence type="ECO:0000313" key="3">
    <source>
        <dbReference type="Proteomes" id="UP000694308"/>
    </source>
</evidence>
<feature type="domain" description="Hemerythrin-like" evidence="1">
    <location>
        <begin position="13"/>
        <end position="127"/>
    </location>
</feature>
<comment type="caution">
    <text evidence="2">The sequence shown here is derived from an EMBL/GenBank/DDBJ whole genome shotgun (WGS) entry which is preliminary data.</text>
</comment>